<comment type="catalytic activity">
    <reaction evidence="7">
        <text>L-cysteinyl-[protein] + hexadecanoyl-CoA = S-hexadecanoyl-L-cysteinyl-[protein] + CoA</text>
        <dbReference type="Rhea" id="RHEA:36683"/>
        <dbReference type="Rhea" id="RHEA-COMP:10131"/>
        <dbReference type="Rhea" id="RHEA-COMP:11032"/>
        <dbReference type="ChEBI" id="CHEBI:29950"/>
        <dbReference type="ChEBI" id="CHEBI:57287"/>
        <dbReference type="ChEBI" id="CHEBI:57379"/>
        <dbReference type="ChEBI" id="CHEBI:74151"/>
        <dbReference type="EC" id="2.3.1.225"/>
    </reaction>
</comment>
<keyword evidence="4 7" id="KW-1133">Transmembrane helix</keyword>
<evidence type="ECO:0000256" key="2">
    <source>
        <dbReference type="ARBA" id="ARBA00022679"/>
    </source>
</evidence>
<dbReference type="PROSITE" id="PS50216">
    <property type="entry name" value="DHHC"/>
    <property type="match status" value="1"/>
</dbReference>
<dbReference type="AlphaFoldDB" id="A0A0G4FHT3"/>
<dbReference type="OMA" id="PQARICH"/>
<organism evidence="10 11">
    <name type="scientific">Vitrella brassicaformis (strain CCMP3155)</name>
    <dbReference type="NCBI Taxonomy" id="1169540"/>
    <lineage>
        <taxon>Eukaryota</taxon>
        <taxon>Sar</taxon>
        <taxon>Alveolata</taxon>
        <taxon>Colpodellida</taxon>
        <taxon>Vitrellaceae</taxon>
        <taxon>Vitrella</taxon>
    </lineage>
</organism>
<feature type="transmembrane region" description="Helical" evidence="7">
    <location>
        <begin position="53"/>
        <end position="79"/>
    </location>
</feature>
<name>A0A0G4FHT3_VITBC</name>
<reference evidence="10 11" key="1">
    <citation type="submission" date="2014-11" db="EMBL/GenBank/DDBJ databases">
        <authorList>
            <person name="Zhu J."/>
            <person name="Qi W."/>
            <person name="Song R."/>
        </authorList>
    </citation>
    <scope>NUCLEOTIDE SEQUENCE [LARGE SCALE GENOMIC DNA]</scope>
</reference>
<keyword evidence="11" id="KW-1185">Reference proteome</keyword>
<dbReference type="PANTHER" id="PTHR12246">
    <property type="entry name" value="PALMITOYLTRANSFERASE ZDHHC16"/>
    <property type="match status" value="1"/>
</dbReference>
<dbReference type="VEuPathDB" id="CryptoDB:Vbra_15468"/>
<evidence type="ECO:0000256" key="8">
    <source>
        <dbReference type="SAM" id="MobiDB-lite"/>
    </source>
</evidence>
<feature type="region of interest" description="Disordered" evidence="8">
    <location>
        <begin position="294"/>
        <end position="629"/>
    </location>
</feature>
<evidence type="ECO:0000256" key="5">
    <source>
        <dbReference type="ARBA" id="ARBA00023136"/>
    </source>
</evidence>
<dbReference type="EMBL" id="CDMY01000438">
    <property type="protein sequence ID" value="CEM12871.1"/>
    <property type="molecule type" value="Genomic_DNA"/>
</dbReference>
<feature type="transmembrane region" description="Helical" evidence="7">
    <location>
        <begin position="186"/>
        <end position="207"/>
    </location>
</feature>
<proteinExistence type="inferred from homology"/>
<accession>A0A0G4FHT3</accession>
<comment type="similarity">
    <text evidence="7">Belongs to the DHHC palmitoyltransferase family.</text>
</comment>
<feature type="compositionally biased region" description="Basic residues" evidence="8">
    <location>
        <begin position="470"/>
        <end position="482"/>
    </location>
</feature>
<dbReference type="Proteomes" id="UP000041254">
    <property type="component" value="Unassembled WGS sequence"/>
</dbReference>
<evidence type="ECO:0000256" key="1">
    <source>
        <dbReference type="ARBA" id="ARBA00004141"/>
    </source>
</evidence>
<dbReference type="GO" id="GO:0019706">
    <property type="term" value="F:protein-cysteine S-palmitoyltransferase activity"/>
    <property type="evidence" value="ECO:0007669"/>
    <property type="project" value="UniProtKB-EC"/>
</dbReference>
<comment type="subcellular location">
    <subcellularLocation>
        <location evidence="1">Membrane</location>
        <topology evidence="1">Multi-pass membrane protein</topology>
    </subcellularLocation>
</comment>
<dbReference type="InterPro" id="IPR001594">
    <property type="entry name" value="Palmitoyltrfase_DHHC"/>
</dbReference>
<keyword evidence="3 7" id="KW-0812">Transmembrane</keyword>
<dbReference type="InParanoid" id="A0A0G4FHT3"/>
<feature type="compositionally biased region" description="Low complexity" evidence="8">
    <location>
        <begin position="298"/>
        <end position="315"/>
    </location>
</feature>
<gene>
    <name evidence="10" type="ORF">Vbra_15468</name>
</gene>
<sequence length="652" mass="72685">MPLVWFVSDPLGICFIVLTWVLMAFGDWVVIKYTFHGWFASDDPMLPGIPFDIVGTILFFFYQALLVFAVLAHLQAIFCDPGSPNKYPRLAPFPLSHGPQARICHKCNNHWKPPRAHHCKTCKMCIFRMDHHCPWINNCVGLYNQKMFILFLFYTALFSLSSVLLLMLGAFWWFRHSKNPASEWALAFGCFAALEGVFFLFFTLDFLSEQIEAIDSNSTLVETYKRTHGRQRTFLLHLTEVFGRNWVMWPFPIPADIKPQFDEPAIPDGQDERFLEMYGPQPLPDIIPQAETDMAADGNNNINGPVGNHHPNNPHSHPPPQCEPAESSTAIGGYRYGSSEDSISGSGGSEGPSPMNGGGHRRHRTARDNEGEGEGEGDEEYDNGEEEEEEDEEELEDSVDGEEGRSGRYNLRYSDDDPDNHDDHRGGEGGGQGHGRGRGGDGDGHDANTSGIRQRRRGQGGGDDGSSRGQHTHAQSHSHSSSRRLYPSLNGPPVSMARVPLPNQHGDKARTATGAMNNPYDHRLPAADSYSRPRSADLPLLDRDDDEGFVPSPSRSGASVIDTDRVYIKREPVDPDDETEPDMVDRRPIAEASQLYGGAAGRRRHDASEADDDDYTDGGTLKSVKKIKEEPMDDDLMTYRAINGRLEEESRD</sequence>
<evidence type="ECO:0000313" key="10">
    <source>
        <dbReference type="EMBL" id="CEM12871.1"/>
    </source>
</evidence>
<feature type="domain" description="Palmitoyltransferase DHHC" evidence="9">
    <location>
        <begin position="100"/>
        <end position="225"/>
    </location>
</feature>
<evidence type="ECO:0000256" key="6">
    <source>
        <dbReference type="ARBA" id="ARBA00023315"/>
    </source>
</evidence>
<feature type="compositionally biased region" description="Basic and acidic residues" evidence="8">
    <location>
        <begin position="562"/>
        <end position="573"/>
    </location>
</feature>
<feature type="transmembrane region" description="Helical" evidence="7">
    <location>
        <begin position="12"/>
        <end position="33"/>
    </location>
</feature>
<evidence type="ECO:0000313" key="11">
    <source>
        <dbReference type="Proteomes" id="UP000041254"/>
    </source>
</evidence>
<dbReference type="EC" id="2.3.1.225" evidence="7"/>
<evidence type="ECO:0000256" key="7">
    <source>
        <dbReference type="RuleBase" id="RU079119"/>
    </source>
</evidence>
<keyword evidence="5 7" id="KW-0472">Membrane</keyword>
<keyword evidence="6 7" id="KW-0012">Acyltransferase</keyword>
<feature type="compositionally biased region" description="Acidic residues" evidence="8">
    <location>
        <begin position="371"/>
        <end position="401"/>
    </location>
</feature>
<dbReference type="Pfam" id="PF01529">
    <property type="entry name" value="DHHC"/>
    <property type="match status" value="1"/>
</dbReference>
<dbReference type="STRING" id="1169540.A0A0G4FHT3"/>
<dbReference type="GO" id="GO:0016020">
    <property type="term" value="C:membrane"/>
    <property type="evidence" value="ECO:0007669"/>
    <property type="project" value="UniProtKB-SubCell"/>
</dbReference>
<dbReference type="InterPro" id="IPR039859">
    <property type="entry name" value="PFA4/ZDH16/20/ERF2-like"/>
</dbReference>
<evidence type="ECO:0000256" key="4">
    <source>
        <dbReference type="ARBA" id="ARBA00022989"/>
    </source>
</evidence>
<keyword evidence="2 7" id="KW-0808">Transferase</keyword>
<feature type="transmembrane region" description="Helical" evidence="7">
    <location>
        <begin position="151"/>
        <end position="174"/>
    </location>
</feature>
<evidence type="ECO:0000259" key="9">
    <source>
        <dbReference type="Pfam" id="PF01529"/>
    </source>
</evidence>
<dbReference type="OrthoDB" id="331948at2759"/>
<protein>
    <recommendedName>
        <fullName evidence="7">Palmitoyltransferase</fullName>
        <ecNumber evidence="7">2.3.1.225</ecNumber>
    </recommendedName>
</protein>
<comment type="domain">
    <text evidence="7">The DHHC domain is required for palmitoyltransferase activity.</text>
</comment>
<evidence type="ECO:0000256" key="3">
    <source>
        <dbReference type="ARBA" id="ARBA00022692"/>
    </source>
</evidence>